<proteinExistence type="predicted"/>
<organism evidence="1 2">
    <name type="scientific">Saprolegnia diclina (strain VS20)</name>
    <dbReference type="NCBI Taxonomy" id="1156394"/>
    <lineage>
        <taxon>Eukaryota</taxon>
        <taxon>Sar</taxon>
        <taxon>Stramenopiles</taxon>
        <taxon>Oomycota</taxon>
        <taxon>Saprolegniomycetes</taxon>
        <taxon>Saprolegniales</taxon>
        <taxon>Saprolegniaceae</taxon>
        <taxon>Saprolegnia</taxon>
    </lineage>
</organism>
<evidence type="ECO:0000313" key="1">
    <source>
        <dbReference type="EMBL" id="EQC34500.1"/>
    </source>
</evidence>
<keyword evidence="2" id="KW-1185">Reference proteome</keyword>
<dbReference type="AlphaFoldDB" id="T0QL33"/>
<dbReference type="GeneID" id="19948555"/>
<dbReference type="InParanoid" id="T0QL33"/>
<accession>T0QL33</accession>
<dbReference type="RefSeq" id="XP_008611906.1">
    <property type="nucleotide sequence ID" value="XM_008613684.1"/>
</dbReference>
<dbReference type="EMBL" id="JH767154">
    <property type="protein sequence ID" value="EQC34500.1"/>
    <property type="molecule type" value="Genomic_DNA"/>
</dbReference>
<name>T0QL33_SAPDV</name>
<evidence type="ECO:0000313" key="2">
    <source>
        <dbReference type="Proteomes" id="UP000030762"/>
    </source>
</evidence>
<protein>
    <submittedName>
        <fullName evidence="1">Uncharacterized protein</fullName>
    </submittedName>
</protein>
<reference evidence="1 2" key="1">
    <citation type="submission" date="2012-04" db="EMBL/GenBank/DDBJ databases">
        <title>The Genome Sequence of Saprolegnia declina VS20.</title>
        <authorList>
            <consortium name="The Broad Institute Genome Sequencing Platform"/>
            <person name="Russ C."/>
            <person name="Nusbaum C."/>
            <person name="Tyler B."/>
            <person name="van West P."/>
            <person name="Dieguez-Uribeondo J."/>
            <person name="de Bruijn I."/>
            <person name="Tripathy S."/>
            <person name="Jiang R."/>
            <person name="Young S.K."/>
            <person name="Zeng Q."/>
            <person name="Gargeya S."/>
            <person name="Fitzgerald M."/>
            <person name="Haas B."/>
            <person name="Abouelleil A."/>
            <person name="Alvarado L."/>
            <person name="Arachchi H.M."/>
            <person name="Berlin A."/>
            <person name="Chapman S.B."/>
            <person name="Goldberg J."/>
            <person name="Griggs A."/>
            <person name="Gujja S."/>
            <person name="Hansen M."/>
            <person name="Howarth C."/>
            <person name="Imamovic A."/>
            <person name="Larimer J."/>
            <person name="McCowen C."/>
            <person name="Montmayeur A."/>
            <person name="Murphy C."/>
            <person name="Neiman D."/>
            <person name="Pearson M."/>
            <person name="Priest M."/>
            <person name="Roberts A."/>
            <person name="Saif S."/>
            <person name="Shea T."/>
            <person name="Sisk P."/>
            <person name="Sykes S."/>
            <person name="Wortman J."/>
            <person name="Nusbaum C."/>
            <person name="Birren B."/>
        </authorList>
    </citation>
    <scope>NUCLEOTIDE SEQUENCE [LARGE SCALE GENOMIC DNA]</scope>
    <source>
        <strain evidence="1 2">VS20</strain>
    </source>
</reference>
<sequence>MLHDLSCLSVRHLFGHAEYLKAAYMMCLDHLEMRVETPLLEDPASFLATFLRLERQVYPPHVSPGDRHTWFAYRLPRVASMLIESFQVRPNALVGILLSKPALSPVHVLVPVLASLDFRPTKLLLARFLDRLVGQTVDVWFALDPNAPTAAFQALVWPATRSVVLLGCDAALRGLETNGEDQDVLLYFYPSRSTQKQQKKKQKTTAGLHDPAHAIVTCFRHTDARLVARLLRVVAKLDAKRLFATLLRDHIAVLDADALSYAVQTLGPVDALPGLLALVLRAAKVVPSLLSGVVAWTSQLQDEYLAKPLTTLCLAVLYDVRDNLGLVL</sequence>
<dbReference type="Proteomes" id="UP000030762">
    <property type="component" value="Unassembled WGS sequence"/>
</dbReference>
<dbReference type="VEuPathDB" id="FungiDB:SDRG_07828"/>
<gene>
    <name evidence="1" type="ORF">SDRG_07828</name>
</gene>